<sequence>MTSKLKWLVFLQLLLTDQALSRLHRANDNTTSRRKKTGTTLTKSPHSGPTICRKPVIIQTGKKSVCHSPHRAAQGKPPRTERRLPHIQGKVSCEELMAASAADDSLSYELPQELLGLSLVPVLVVANCQKEAQSLIEKLYNLLGMSDTDELLLDLERLMERR</sequence>
<feature type="region of interest" description="Disordered" evidence="1">
    <location>
        <begin position="26"/>
        <end position="49"/>
    </location>
</feature>
<gene>
    <name evidence="3" type="ORF">WMY93_031867</name>
</gene>
<evidence type="ECO:0000313" key="3">
    <source>
        <dbReference type="EMBL" id="KAK7877422.1"/>
    </source>
</evidence>
<keyword evidence="4" id="KW-1185">Reference proteome</keyword>
<dbReference type="EMBL" id="JBBPFD010000692">
    <property type="protein sequence ID" value="KAK7877422.1"/>
    <property type="molecule type" value="Genomic_DNA"/>
</dbReference>
<feature type="compositionally biased region" description="Polar residues" evidence="1">
    <location>
        <begin position="38"/>
        <end position="47"/>
    </location>
</feature>
<dbReference type="PANTHER" id="PTHR15011:SF3">
    <property type="entry name" value="APOLIPOPROTEIN F"/>
    <property type="match status" value="1"/>
</dbReference>
<dbReference type="InterPro" id="IPR026114">
    <property type="entry name" value="APOF"/>
</dbReference>
<feature type="signal peptide" evidence="2">
    <location>
        <begin position="1"/>
        <end position="21"/>
    </location>
</feature>
<dbReference type="PANTHER" id="PTHR15011">
    <property type="entry name" value="APOLIPOPROTEIN F"/>
    <property type="match status" value="1"/>
</dbReference>
<dbReference type="Proteomes" id="UP001460270">
    <property type="component" value="Unassembled WGS sequence"/>
</dbReference>
<comment type="caution">
    <text evidence="3">The sequence shown here is derived from an EMBL/GenBank/DDBJ whole genome shotgun (WGS) entry which is preliminary data.</text>
</comment>
<reference evidence="4" key="1">
    <citation type="submission" date="2024-04" db="EMBL/GenBank/DDBJ databases">
        <title>Salinicola lusitanus LLJ914,a marine bacterium isolated from the Okinawa Trough.</title>
        <authorList>
            <person name="Li J."/>
        </authorList>
    </citation>
    <scope>NUCLEOTIDE SEQUENCE [LARGE SCALE GENOMIC DNA]</scope>
</reference>
<feature type="chain" id="PRO_5043911925" evidence="2">
    <location>
        <begin position="22"/>
        <end position="162"/>
    </location>
</feature>
<evidence type="ECO:0000313" key="4">
    <source>
        <dbReference type="Proteomes" id="UP001460270"/>
    </source>
</evidence>
<keyword evidence="2" id="KW-0732">Signal</keyword>
<name>A0AAW0MF50_9GOBI</name>
<evidence type="ECO:0000256" key="1">
    <source>
        <dbReference type="SAM" id="MobiDB-lite"/>
    </source>
</evidence>
<dbReference type="GO" id="GO:0005615">
    <property type="term" value="C:extracellular space"/>
    <property type="evidence" value="ECO:0007669"/>
    <property type="project" value="TreeGrafter"/>
</dbReference>
<organism evidence="3 4">
    <name type="scientific">Mugilogobius chulae</name>
    <name type="common">yellowstripe goby</name>
    <dbReference type="NCBI Taxonomy" id="88201"/>
    <lineage>
        <taxon>Eukaryota</taxon>
        <taxon>Metazoa</taxon>
        <taxon>Chordata</taxon>
        <taxon>Craniata</taxon>
        <taxon>Vertebrata</taxon>
        <taxon>Euteleostomi</taxon>
        <taxon>Actinopterygii</taxon>
        <taxon>Neopterygii</taxon>
        <taxon>Teleostei</taxon>
        <taxon>Neoteleostei</taxon>
        <taxon>Acanthomorphata</taxon>
        <taxon>Gobiaria</taxon>
        <taxon>Gobiiformes</taxon>
        <taxon>Gobioidei</taxon>
        <taxon>Gobiidae</taxon>
        <taxon>Gobionellinae</taxon>
        <taxon>Mugilogobius</taxon>
    </lineage>
</organism>
<protein>
    <submittedName>
        <fullName evidence="3">Uncharacterized protein</fullName>
    </submittedName>
</protein>
<dbReference type="AlphaFoldDB" id="A0AAW0MF50"/>
<dbReference type="GO" id="GO:0008203">
    <property type="term" value="P:cholesterol metabolic process"/>
    <property type="evidence" value="ECO:0007669"/>
    <property type="project" value="TreeGrafter"/>
</dbReference>
<accession>A0AAW0MF50</accession>
<evidence type="ECO:0000256" key="2">
    <source>
        <dbReference type="SAM" id="SignalP"/>
    </source>
</evidence>
<proteinExistence type="predicted"/>